<keyword evidence="2" id="KW-0472">Membrane</keyword>
<keyword evidence="2" id="KW-1133">Transmembrane helix</keyword>
<sequence>MKKITLGPFYVYKKIKFALGVRFFLTLTKEISNINGNIFFIEKFLTEFYLFLKISTRQLQKKEKNFKMSKNLDWIGLTNGKKFEFKKKIFDEKNSIFLQNNPVKNFQLKKKKFTKKKNNLQTTINIANSEIDRSIGSIIKLRYSGISLEKIEKINQMAFEKLTETNQFFLGQKKTSNQFFLSFFKFHKLIIFLLFFLFFC</sequence>
<accession>A9BKJ8</accession>
<dbReference type="GeneID" id="5739855"/>
<dbReference type="RefSeq" id="XP_001712494.1">
    <property type="nucleotide sequence ID" value="XM_001712442.1"/>
</dbReference>
<dbReference type="Proteomes" id="UP000243127">
    <property type="component" value="Nucleomorph 2"/>
</dbReference>
<keyword evidence="3" id="KW-0542">Nucleomorph</keyword>
<geneLocation type="nucleomorph" evidence="3"/>
<keyword evidence="1" id="KW-0175">Coiled coil</keyword>
<feature type="coiled-coil region" evidence="1">
    <location>
        <begin position="103"/>
        <end position="130"/>
    </location>
</feature>
<dbReference type="EMBL" id="CP000882">
    <property type="protein sequence ID" value="ABW98169.1"/>
    <property type="molecule type" value="Genomic_DNA"/>
</dbReference>
<evidence type="ECO:0000256" key="2">
    <source>
        <dbReference type="SAM" id="Phobius"/>
    </source>
</evidence>
<organism evidence="3 4">
    <name type="scientific">Hemiselmis andersenii</name>
    <name type="common">Cryptophyte alga</name>
    <dbReference type="NCBI Taxonomy" id="464988"/>
    <lineage>
        <taxon>Eukaryota</taxon>
        <taxon>Cryptophyceae</taxon>
        <taxon>Cryptomonadales</taxon>
        <taxon>Hemiselmidaceae</taxon>
        <taxon>Hemiselmis</taxon>
    </lineage>
</organism>
<proteinExistence type="predicted"/>
<reference evidence="3 4" key="1">
    <citation type="journal article" date="2007" name="Proc. Natl. Acad. Sci. U.S.A.">
        <title>Nucleomorph genome of Hemiselmis andersenii reveals complete intron loss and compaction as a driver of protein structure and function.</title>
        <authorList>
            <person name="Lane C.E."/>
            <person name="van den Heuvel K."/>
            <person name="Kozera C."/>
            <person name="Curtis B.A."/>
            <person name="Parsons B.J."/>
            <person name="Bowman S."/>
            <person name="Archibald J.M."/>
        </authorList>
    </citation>
    <scope>NUCLEOTIDE SEQUENCE [LARGE SCALE GENOMIC DNA]</scope>
    <source>
        <strain evidence="3 4">CCMP644</strain>
    </source>
</reference>
<protein>
    <submittedName>
        <fullName evidence="3">Uncharacterized protein</fullName>
    </submittedName>
</protein>
<feature type="transmembrane region" description="Helical" evidence="2">
    <location>
        <begin position="179"/>
        <end position="199"/>
    </location>
</feature>
<evidence type="ECO:0000256" key="1">
    <source>
        <dbReference type="SAM" id="Coils"/>
    </source>
</evidence>
<gene>
    <name evidence="3" type="ORF">HAN_2g353</name>
</gene>
<evidence type="ECO:0000313" key="4">
    <source>
        <dbReference type="Proteomes" id="UP000243127"/>
    </source>
</evidence>
<name>A9BKJ8_HEMAN</name>
<keyword evidence="2" id="KW-0812">Transmembrane</keyword>
<dbReference type="AlphaFoldDB" id="A9BKJ8"/>
<evidence type="ECO:0000313" key="3">
    <source>
        <dbReference type="EMBL" id="ABW98169.1"/>
    </source>
</evidence>